<dbReference type="InterPro" id="IPR017937">
    <property type="entry name" value="Thioredoxin_CS"/>
</dbReference>
<dbReference type="AlphaFoldDB" id="A0A0D3I6W4"/>
<feature type="compositionally biased region" description="Pro residues" evidence="2">
    <location>
        <begin position="119"/>
        <end position="134"/>
    </location>
</feature>
<protein>
    <recommendedName>
        <fullName evidence="3">Thioredoxin domain-containing protein</fullName>
    </recommendedName>
</protein>
<dbReference type="InterPro" id="IPR011989">
    <property type="entry name" value="ARM-like"/>
</dbReference>
<dbReference type="GeneID" id="17253147"/>
<reference evidence="4" key="2">
    <citation type="submission" date="2024-10" db="UniProtKB">
        <authorList>
            <consortium name="EnsemblProtists"/>
        </authorList>
    </citation>
    <scope>IDENTIFICATION</scope>
</reference>
<dbReference type="PaxDb" id="2903-EOD06999"/>
<keyword evidence="5" id="KW-1185">Reference proteome</keyword>
<dbReference type="PROSITE" id="PS00194">
    <property type="entry name" value="THIOREDOXIN_1"/>
    <property type="match status" value="1"/>
</dbReference>
<evidence type="ECO:0000313" key="4">
    <source>
        <dbReference type="EnsemblProtists" id="EOD06999"/>
    </source>
</evidence>
<dbReference type="Gene3D" id="3.40.30.10">
    <property type="entry name" value="Glutaredoxin"/>
    <property type="match status" value="1"/>
</dbReference>
<dbReference type="RefSeq" id="XP_005759428.1">
    <property type="nucleotide sequence ID" value="XM_005759371.1"/>
</dbReference>
<dbReference type="Gene3D" id="1.25.10.10">
    <property type="entry name" value="Leucine-rich Repeat Variant"/>
    <property type="match status" value="1"/>
</dbReference>
<feature type="region of interest" description="Disordered" evidence="2">
    <location>
        <begin position="201"/>
        <end position="221"/>
    </location>
</feature>
<dbReference type="Pfam" id="PF08324">
    <property type="entry name" value="PUL"/>
    <property type="match status" value="1"/>
</dbReference>
<dbReference type="PRINTS" id="PR00421">
    <property type="entry name" value="THIOREDOXIN"/>
</dbReference>
<dbReference type="InterPro" id="IPR036249">
    <property type="entry name" value="Thioredoxin-like_sf"/>
</dbReference>
<dbReference type="InterPro" id="IPR013766">
    <property type="entry name" value="Thioredoxin_domain"/>
</dbReference>
<dbReference type="eggNOG" id="KOG0907">
    <property type="taxonomic scope" value="Eukaryota"/>
</dbReference>
<dbReference type="CDD" id="cd02947">
    <property type="entry name" value="TRX_family"/>
    <property type="match status" value="1"/>
</dbReference>
<dbReference type="STRING" id="2903.R1DE38"/>
<name>A0A0D3I6W4_EMIH1</name>
<evidence type="ECO:0000256" key="2">
    <source>
        <dbReference type="SAM" id="MobiDB-lite"/>
    </source>
</evidence>
<dbReference type="PROSITE" id="PS51352">
    <property type="entry name" value="THIOREDOXIN_2"/>
    <property type="match status" value="1"/>
</dbReference>
<evidence type="ECO:0000313" key="5">
    <source>
        <dbReference type="Proteomes" id="UP000013827"/>
    </source>
</evidence>
<dbReference type="Proteomes" id="UP000013827">
    <property type="component" value="Unassembled WGS sequence"/>
</dbReference>
<feature type="region of interest" description="Disordered" evidence="2">
    <location>
        <begin position="112"/>
        <end position="142"/>
    </location>
</feature>
<feature type="domain" description="Thioredoxin" evidence="3">
    <location>
        <begin position="1"/>
        <end position="123"/>
    </location>
</feature>
<evidence type="ECO:0000259" key="3">
    <source>
        <dbReference type="PROSITE" id="PS51352"/>
    </source>
</evidence>
<dbReference type="SUPFAM" id="SSF52833">
    <property type="entry name" value="Thioredoxin-like"/>
    <property type="match status" value="1"/>
</dbReference>
<proteinExistence type="predicted"/>
<reference evidence="5" key="1">
    <citation type="journal article" date="2013" name="Nature">
        <title>Pan genome of the phytoplankton Emiliania underpins its global distribution.</title>
        <authorList>
            <person name="Read B.A."/>
            <person name="Kegel J."/>
            <person name="Klute M.J."/>
            <person name="Kuo A."/>
            <person name="Lefebvre S.C."/>
            <person name="Maumus F."/>
            <person name="Mayer C."/>
            <person name="Miller J."/>
            <person name="Monier A."/>
            <person name="Salamov A."/>
            <person name="Young J."/>
            <person name="Aguilar M."/>
            <person name="Claverie J.M."/>
            <person name="Frickenhaus S."/>
            <person name="Gonzalez K."/>
            <person name="Herman E.K."/>
            <person name="Lin Y.C."/>
            <person name="Napier J."/>
            <person name="Ogata H."/>
            <person name="Sarno A.F."/>
            <person name="Shmutz J."/>
            <person name="Schroeder D."/>
            <person name="de Vargas C."/>
            <person name="Verret F."/>
            <person name="von Dassow P."/>
            <person name="Valentin K."/>
            <person name="Van de Peer Y."/>
            <person name="Wheeler G."/>
            <person name="Dacks J.B."/>
            <person name="Delwiche C.F."/>
            <person name="Dyhrman S.T."/>
            <person name="Glockner G."/>
            <person name="John U."/>
            <person name="Richards T."/>
            <person name="Worden A.Z."/>
            <person name="Zhang X."/>
            <person name="Grigoriev I.V."/>
            <person name="Allen A.E."/>
            <person name="Bidle K."/>
            <person name="Borodovsky M."/>
            <person name="Bowler C."/>
            <person name="Brownlee C."/>
            <person name="Cock J.M."/>
            <person name="Elias M."/>
            <person name="Gladyshev V.N."/>
            <person name="Groth M."/>
            <person name="Guda C."/>
            <person name="Hadaegh A."/>
            <person name="Iglesias-Rodriguez M.D."/>
            <person name="Jenkins J."/>
            <person name="Jones B.M."/>
            <person name="Lawson T."/>
            <person name="Leese F."/>
            <person name="Lindquist E."/>
            <person name="Lobanov A."/>
            <person name="Lomsadze A."/>
            <person name="Malik S.B."/>
            <person name="Marsh M.E."/>
            <person name="Mackinder L."/>
            <person name="Mock T."/>
            <person name="Mueller-Roeber B."/>
            <person name="Pagarete A."/>
            <person name="Parker M."/>
            <person name="Probert I."/>
            <person name="Quesneville H."/>
            <person name="Raines C."/>
            <person name="Rensing S.A."/>
            <person name="Riano-Pachon D.M."/>
            <person name="Richier S."/>
            <person name="Rokitta S."/>
            <person name="Shiraiwa Y."/>
            <person name="Soanes D.M."/>
            <person name="van der Giezen M."/>
            <person name="Wahlund T.M."/>
            <person name="Williams B."/>
            <person name="Wilson W."/>
            <person name="Wolfe G."/>
            <person name="Wurch L.L."/>
        </authorList>
    </citation>
    <scope>NUCLEOTIDE SEQUENCE</scope>
</reference>
<dbReference type="EnsemblProtists" id="EOD06999">
    <property type="protein sequence ID" value="EOD06999"/>
    <property type="gene ID" value="EMIHUDRAFT_106669"/>
</dbReference>
<feature type="compositionally biased region" description="Gly residues" evidence="2">
    <location>
        <begin position="249"/>
        <end position="270"/>
    </location>
</feature>
<sequence>MPREIRSLRELLEVATSSLPRVVVVDFYAQWCGPCKLVAPHFEQMAATFSDVALFVKVDVDVAEDVRDFAGVRAMPTFHVYRGAERVFELVGANLPKLEAFLARHRSNRPAQSAAPALPALPPPAPAPTAPPPAAAGASSAPPGAGLVPVRVLMKFDDGKAAAIKRKLLEVSGALRGEGHAAALPEQRERALARLCDSVAANAGGDSGEGDNAGEGDTGGVEDGISAAVLRHAASPCWDAWADAASVGEGRGGAGASEAPGAGGSEGGEAGTLARAHESERPATRLALATLLLNAAVLLRRSAASSDTKTPAICALQQLLTAPALATAPAVAAAAAEEASCRAALALGTLAHGDVETQALCAGLDLPSALDGVGGGGASARQRECVASARAALVGC</sequence>
<feature type="region of interest" description="Disordered" evidence="2">
    <location>
        <begin position="249"/>
        <end position="273"/>
    </location>
</feature>
<evidence type="ECO:0000256" key="1">
    <source>
        <dbReference type="ARBA" id="ARBA00023157"/>
    </source>
</evidence>
<dbReference type="InterPro" id="IPR013535">
    <property type="entry name" value="PUL_dom"/>
</dbReference>
<dbReference type="HOGENOM" id="CLU_697257_0_0_1"/>
<keyword evidence="1" id="KW-1015">Disulfide bond</keyword>
<organism evidence="4 5">
    <name type="scientific">Emiliania huxleyi (strain CCMP1516)</name>
    <dbReference type="NCBI Taxonomy" id="280463"/>
    <lineage>
        <taxon>Eukaryota</taxon>
        <taxon>Haptista</taxon>
        <taxon>Haptophyta</taxon>
        <taxon>Prymnesiophyceae</taxon>
        <taxon>Isochrysidales</taxon>
        <taxon>Noelaerhabdaceae</taxon>
        <taxon>Emiliania</taxon>
    </lineage>
</organism>
<dbReference type="Pfam" id="PF00085">
    <property type="entry name" value="Thioredoxin"/>
    <property type="match status" value="1"/>
</dbReference>
<accession>A0A0D3I6W4</accession>
<dbReference type="PANTHER" id="PTHR46115">
    <property type="entry name" value="THIOREDOXIN-LIKE PROTEIN 1"/>
    <property type="match status" value="1"/>
</dbReference>
<dbReference type="KEGG" id="ehx:EMIHUDRAFT_106669"/>